<evidence type="ECO:0000313" key="1">
    <source>
        <dbReference type="EMBL" id="MDF4192300.1"/>
    </source>
</evidence>
<evidence type="ECO:0000313" key="2">
    <source>
        <dbReference type="Proteomes" id="UP001222377"/>
    </source>
</evidence>
<gene>
    <name evidence="1" type="ORF">PV946_00680</name>
</gene>
<accession>A0AAP4DHB7</accession>
<organism evidence="1 2">
    <name type="scientific">Bacillus amyloliquefaciens</name>
    <name type="common">Bacillus velezensis</name>
    <dbReference type="NCBI Taxonomy" id="1390"/>
    <lineage>
        <taxon>Bacteria</taxon>
        <taxon>Bacillati</taxon>
        <taxon>Bacillota</taxon>
        <taxon>Bacilli</taxon>
        <taxon>Bacillales</taxon>
        <taxon>Bacillaceae</taxon>
        <taxon>Bacillus</taxon>
        <taxon>Bacillus amyloliquefaciens group</taxon>
    </lineage>
</organism>
<evidence type="ECO:0008006" key="3">
    <source>
        <dbReference type="Google" id="ProtNLM"/>
    </source>
</evidence>
<dbReference type="EMBL" id="JARKHX010000001">
    <property type="protein sequence ID" value="MDF4192300.1"/>
    <property type="molecule type" value="Genomic_DNA"/>
</dbReference>
<dbReference type="AlphaFoldDB" id="A0AAP4DHB7"/>
<dbReference type="RefSeq" id="WP_022553099.1">
    <property type="nucleotide sequence ID" value="NZ_JAAOIT010000919.1"/>
</dbReference>
<comment type="caution">
    <text evidence="1">The sequence shown here is derived from an EMBL/GenBank/DDBJ whole genome shotgun (WGS) entry which is preliminary data.</text>
</comment>
<reference evidence="1" key="1">
    <citation type="submission" date="2023-02" db="EMBL/GenBank/DDBJ databases">
        <title>Draft Whole-Genome Sequences of Bacillus Strains of Potential Probiotic for Poultry.</title>
        <authorList>
            <person name="Ma L.M."/>
            <person name="Lopez-Guerra N."/>
            <person name="Zhang G."/>
        </authorList>
    </citation>
    <scope>NUCLEOTIDE SEQUENCE</scope>
    <source>
        <strain evidence="1">OSU1013-24</strain>
    </source>
</reference>
<dbReference type="Proteomes" id="UP001222377">
    <property type="component" value="Unassembled WGS sequence"/>
</dbReference>
<protein>
    <recommendedName>
        <fullName evidence="3">NERD domain-containing protein</fullName>
    </recommendedName>
</protein>
<sequence length="501" mass="58993">MDNYESNINILNEIDKRLRRFNFNSKLELLRVLHHATSVINPNDDFLISLLPNNILRKQIRGNIYNHELAYLSLASIIGKEWGGYTPDISYNDLVKVIKLYREYNIPFKHKDDLNLSDQELLSQFSVRVGLQQFIYQRHPFKSFYRYHYLFNYESPEINVKKIFLELFGYEYEDYLLFSWALYNCSSKYWEIDKDNFIRTLGEIFRFSETKVKTLINTFLINREEFIVLYEQFATIDPKMKVYDFNPLLMKPIVTSNGSDLLFPMPFSIFIAVTEGMYQQICTAKGLEFKSAFGKHPYEDYIEHILKLHNYLYIKEFVYRFQKNNLRSPDFMLVKNNHVIFIELKARVPMISLRTTNYTKYKEELKTSLGAALAQCFKKEGHLKSGFINHEKLPKNISRISHIAITLEEFNIADETGLEEAIKENGGVLSDSSYHVMSTGTLESILEEDTRDIFQYCIDREEAGTTNRHLSDGDVKREKLTSTRDQNLMELIVKKNNLISK</sequence>
<proteinExistence type="predicted"/>
<name>A0AAP4DHB7_BACAM</name>